<dbReference type="WBParaSite" id="SBAD_0000636701-mRNA-1">
    <property type="protein sequence ID" value="SBAD_0000636701-mRNA-1"/>
    <property type="gene ID" value="SBAD_0000636701"/>
</dbReference>
<dbReference type="AlphaFoldDB" id="A0A183IR82"/>
<organism evidence="2">
    <name type="scientific">Soboliphyme baturini</name>
    <dbReference type="NCBI Taxonomy" id="241478"/>
    <lineage>
        <taxon>Eukaryota</taxon>
        <taxon>Metazoa</taxon>
        <taxon>Ecdysozoa</taxon>
        <taxon>Nematoda</taxon>
        <taxon>Enoplea</taxon>
        <taxon>Dorylaimia</taxon>
        <taxon>Dioctophymatida</taxon>
        <taxon>Dioctophymatoidea</taxon>
        <taxon>Soboliphymatidae</taxon>
        <taxon>Soboliphyme</taxon>
    </lineage>
</organism>
<reference evidence="2" key="1">
    <citation type="submission" date="2016-06" db="UniProtKB">
        <authorList>
            <consortium name="WormBaseParasite"/>
        </authorList>
    </citation>
    <scope>IDENTIFICATION</scope>
</reference>
<feature type="region of interest" description="Disordered" evidence="1">
    <location>
        <begin position="1"/>
        <end position="25"/>
    </location>
</feature>
<protein>
    <submittedName>
        <fullName evidence="2">Lipocalin</fullName>
    </submittedName>
</protein>
<name>A0A183IR82_9BILA</name>
<evidence type="ECO:0000256" key="1">
    <source>
        <dbReference type="SAM" id="MobiDB-lite"/>
    </source>
</evidence>
<evidence type="ECO:0000313" key="2">
    <source>
        <dbReference type="WBParaSite" id="SBAD_0000636701-mRNA-1"/>
    </source>
</evidence>
<accession>A0A183IR82</accession>
<proteinExistence type="predicted"/>
<sequence>LGSRGETCLSPGDVPPSRRALQSRRSPASLLEVVVSPPHLPPARPHCCEWLSSSLCSFVVACPSFCFLGPSLHTSGRCNGDQVRIEANAVITNYLTFFNVKCTLPGDRPKHYAQEPFVAAASKYSYRYFSMYSMTKVDIGSTSFK</sequence>